<sequence>MLQINCGPHYEVHNVKQVPKVEIKREMVRILDNNKRLFQDGLGKCTTARAEFKFKSDPVVPTFFRARSVPIALRPKVEAKLDEMVRNGTIRRVEHSKWATPLVVVPKPGGKIRICGDYKVTVNPQLDINQYPLPKPDVLFHMLHGGTSLKWTSQCVYASGAGGKLKKVHYN</sequence>
<gene>
    <name evidence="1" type="ORF">TELCIR_18792</name>
</gene>
<dbReference type="PANTHER" id="PTHR37984">
    <property type="entry name" value="PROTEIN CBG26694"/>
    <property type="match status" value="1"/>
</dbReference>
<dbReference type="PANTHER" id="PTHR37984:SF5">
    <property type="entry name" value="PROTEIN NYNRIN-LIKE"/>
    <property type="match status" value="1"/>
</dbReference>
<reference evidence="1 2" key="1">
    <citation type="submission" date="2015-09" db="EMBL/GenBank/DDBJ databases">
        <title>Draft genome of the parasitic nematode Teladorsagia circumcincta isolate WARC Sus (inbred).</title>
        <authorList>
            <person name="Mitreva M."/>
        </authorList>
    </citation>
    <scope>NUCLEOTIDE SEQUENCE [LARGE SCALE GENOMIC DNA]</scope>
    <source>
        <strain evidence="1 2">S</strain>
    </source>
</reference>
<protein>
    <submittedName>
        <fullName evidence="1">Uncharacterized protein</fullName>
    </submittedName>
</protein>
<dbReference type="InterPro" id="IPR043128">
    <property type="entry name" value="Rev_trsase/Diguanyl_cyclase"/>
</dbReference>
<dbReference type="InterPro" id="IPR050951">
    <property type="entry name" value="Retrovirus_Pol_polyprotein"/>
</dbReference>
<keyword evidence="2" id="KW-1185">Reference proteome</keyword>
<dbReference type="Gene3D" id="3.10.10.10">
    <property type="entry name" value="HIV Type 1 Reverse Transcriptase, subunit A, domain 1"/>
    <property type="match status" value="1"/>
</dbReference>
<evidence type="ECO:0000313" key="1">
    <source>
        <dbReference type="EMBL" id="PIO59732.1"/>
    </source>
</evidence>
<dbReference type="OrthoDB" id="5829234at2759"/>
<accession>A0A2G9TQJ0</accession>
<proteinExistence type="predicted"/>
<name>A0A2G9TQJ0_TELCI</name>
<dbReference type="Gene3D" id="3.30.70.270">
    <property type="match status" value="1"/>
</dbReference>
<dbReference type="InterPro" id="IPR043502">
    <property type="entry name" value="DNA/RNA_pol_sf"/>
</dbReference>
<dbReference type="EMBL" id="KZ357056">
    <property type="protein sequence ID" value="PIO59732.1"/>
    <property type="molecule type" value="Genomic_DNA"/>
</dbReference>
<dbReference type="AlphaFoldDB" id="A0A2G9TQJ0"/>
<evidence type="ECO:0000313" key="2">
    <source>
        <dbReference type="Proteomes" id="UP000230423"/>
    </source>
</evidence>
<organism evidence="1 2">
    <name type="scientific">Teladorsagia circumcincta</name>
    <name type="common">Brown stomach worm</name>
    <name type="synonym">Ostertagia circumcincta</name>
    <dbReference type="NCBI Taxonomy" id="45464"/>
    <lineage>
        <taxon>Eukaryota</taxon>
        <taxon>Metazoa</taxon>
        <taxon>Ecdysozoa</taxon>
        <taxon>Nematoda</taxon>
        <taxon>Chromadorea</taxon>
        <taxon>Rhabditida</taxon>
        <taxon>Rhabditina</taxon>
        <taxon>Rhabditomorpha</taxon>
        <taxon>Strongyloidea</taxon>
        <taxon>Trichostrongylidae</taxon>
        <taxon>Teladorsagia</taxon>
    </lineage>
</organism>
<dbReference type="Proteomes" id="UP000230423">
    <property type="component" value="Unassembled WGS sequence"/>
</dbReference>
<dbReference type="SUPFAM" id="SSF56672">
    <property type="entry name" value="DNA/RNA polymerases"/>
    <property type="match status" value="1"/>
</dbReference>